<dbReference type="EMBL" id="MU006099">
    <property type="protein sequence ID" value="KAF2837666.1"/>
    <property type="molecule type" value="Genomic_DNA"/>
</dbReference>
<evidence type="ECO:0000313" key="2">
    <source>
        <dbReference type="Proteomes" id="UP000799429"/>
    </source>
</evidence>
<evidence type="ECO:0000313" key="1">
    <source>
        <dbReference type="EMBL" id="KAF2837666.1"/>
    </source>
</evidence>
<comment type="caution">
    <text evidence="1">The sequence shown here is derived from an EMBL/GenBank/DDBJ whole genome shotgun (WGS) entry which is preliminary data.</text>
</comment>
<dbReference type="Proteomes" id="UP000799429">
    <property type="component" value="Unassembled WGS sequence"/>
</dbReference>
<dbReference type="AlphaFoldDB" id="A0A9P4S872"/>
<proteinExistence type="predicted"/>
<gene>
    <name evidence="1" type="ORF">M501DRAFT_958198</name>
</gene>
<sequence>MSQSQQLQFPFSSSPISSHLRYSRSADLIHFACIFALGSEYLLKITPNIISSHCNLEEVLPAELRCHPGPQPQYRDSILEVNVRSHAKGARTHRSCIIDVSVAIFSCLGFCK</sequence>
<name>A0A9P4S872_9PEZI</name>
<reference evidence="1" key="1">
    <citation type="journal article" date="2020" name="Stud. Mycol.">
        <title>101 Dothideomycetes genomes: a test case for predicting lifestyles and emergence of pathogens.</title>
        <authorList>
            <person name="Haridas S."/>
            <person name="Albert R."/>
            <person name="Binder M."/>
            <person name="Bloem J."/>
            <person name="Labutti K."/>
            <person name="Salamov A."/>
            <person name="Andreopoulos B."/>
            <person name="Baker S."/>
            <person name="Barry K."/>
            <person name="Bills G."/>
            <person name="Bluhm B."/>
            <person name="Cannon C."/>
            <person name="Castanera R."/>
            <person name="Culley D."/>
            <person name="Daum C."/>
            <person name="Ezra D."/>
            <person name="Gonzalez J."/>
            <person name="Henrissat B."/>
            <person name="Kuo A."/>
            <person name="Liang C."/>
            <person name="Lipzen A."/>
            <person name="Lutzoni F."/>
            <person name="Magnuson J."/>
            <person name="Mondo S."/>
            <person name="Nolan M."/>
            <person name="Ohm R."/>
            <person name="Pangilinan J."/>
            <person name="Park H.-J."/>
            <person name="Ramirez L."/>
            <person name="Alfaro M."/>
            <person name="Sun H."/>
            <person name="Tritt A."/>
            <person name="Yoshinaga Y."/>
            <person name="Zwiers L.-H."/>
            <person name="Turgeon B."/>
            <person name="Goodwin S."/>
            <person name="Spatafora J."/>
            <person name="Crous P."/>
            <person name="Grigoriev I."/>
        </authorList>
    </citation>
    <scope>NUCLEOTIDE SEQUENCE</scope>
    <source>
        <strain evidence="1">CBS 101060</strain>
    </source>
</reference>
<organism evidence="1 2">
    <name type="scientific">Patellaria atrata CBS 101060</name>
    <dbReference type="NCBI Taxonomy" id="1346257"/>
    <lineage>
        <taxon>Eukaryota</taxon>
        <taxon>Fungi</taxon>
        <taxon>Dikarya</taxon>
        <taxon>Ascomycota</taxon>
        <taxon>Pezizomycotina</taxon>
        <taxon>Dothideomycetes</taxon>
        <taxon>Dothideomycetes incertae sedis</taxon>
        <taxon>Patellariales</taxon>
        <taxon>Patellariaceae</taxon>
        <taxon>Patellaria</taxon>
    </lineage>
</organism>
<accession>A0A9P4S872</accession>
<keyword evidence="2" id="KW-1185">Reference proteome</keyword>
<protein>
    <submittedName>
        <fullName evidence="1">Uncharacterized protein</fullName>
    </submittedName>
</protein>